<dbReference type="EMBL" id="KV441552">
    <property type="protein sequence ID" value="OAG05540.1"/>
    <property type="molecule type" value="Genomic_DNA"/>
</dbReference>
<accession>A0A177CFP6</accession>
<sequence length="214" mass="23303">MVCAVENKLGILALCNFLKGANFPPGVIQIVSGDSKVGLMLASHMDINKISFTGSAFDGNEVQELAAKSNLKCVVLELGGRSTSLIFSDANLKNAIQHHSRGFLFNTAQACIVASRTFIEESIAPKSIEKLKMRYEELAHATGDPADSKTPKDDARIYREEIFGPVIPIRTFKTEKEAIKLANDTNYGLSCMQHIQVLNGTFADSSQHASSRLL</sequence>
<reference evidence="5 6" key="1">
    <citation type="submission" date="2016-05" db="EMBL/GenBank/DDBJ databases">
        <title>Comparative analysis of secretome profiles of manganese(II)-oxidizing ascomycete fungi.</title>
        <authorList>
            <consortium name="DOE Joint Genome Institute"/>
            <person name="Zeiner C.A."/>
            <person name="Purvine S.O."/>
            <person name="Zink E.M."/>
            <person name="Wu S."/>
            <person name="Pasa-Tolic L."/>
            <person name="Chaput D.L."/>
            <person name="Haridas S."/>
            <person name="Grigoriev I.V."/>
            <person name="Santelli C.M."/>
            <person name="Hansel C.M."/>
        </authorList>
    </citation>
    <scope>NUCLEOTIDE SEQUENCE [LARGE SCALE GENOMIC DNA]</scope>
    <source>
        <strain evidence="5 6">AP3s5-JAC2a</strain>
    </source>
</reference>
<dbReference type="PANTHER" id="PTHR11699">
    <property type="entry name" value="ALDEHYDE DEHYDROGENASE-RELATED"/>
    <property type="match status" value="1"/>
</dbReference>
<dbReference type="InterPro" id="IPR016161">
    <property type="entry name" value="Ald_DH/histidinol_DH"/>
</dbReference>
<evidence type="ECO:0000259" key="4">
    <source>
        <dbReference type="Pfam" id="PF00171"/>
    </source>
</evidence>
<dbReference type="InterPro" id="IPR015590">
    <property type="entry name" value="Aldehyde_DH_dom"/>
</dbReference>
<keyword evidence="6" id="KW-1185">Reference proteome</keyword>
<evidence type="ECO:0000256" key="3">
    <source>
        <dbReference type="ARBA" id="ARBA00049194"/>
    </source>
</evidence>
<dbReference type="Pfam" id="PF00171">
    <property type="entry name" value="Aldedh"/>
    <property type="match status" value="2"/>
</dbReference>
<dbReference type="RefSeq" id="XP_018035905.1">
    <property type="nucleotide sequence ID" value="XM_018180877.1"/>
</dbReference>
<dbReference type="InterPro" id="IPR016163">
    <property type="entry name" value="Ald_DH_C"/>
</dbReference>
<evidence type="ECO:0000256" key="1">
    <source>
        <dbReference type="ARBA" id="ARBA00009986"/>
    </source>
</evidence>
<evidence type="ECO:0000313" key="5">
    <source>
        <dbReference type="EMBL" id="OAG05540.1"/>
    </source>
</evidence>
<dbReference type="EC" id="1.2.1.3" evidence="2"/>
<dbReference type="GO" id="GO:0004029">
    <property type="term" value="F:aldehyde dehydrogenase (NAD+) activity"/>
    <property type="evidence" value="ECO:0007669"/>
    <property type="project" value="UniProtKB-EC"/>
</dbReference>
<dbReference type="OrthoDB" id="310895at2759"/>
<dbReference type="AlphaFoldDB" id="A0A177CFP6"/>
<gene>
    <name evidence="5" type="ORF">CC84DRAFT_1186763</name>
</gene>
<comment type="catalytic activity">
    <reaction evidence="3">
        <text>an aldehyde + NAD(+) + H2O = a carboxylate + NADH + 2 H(+)</text>
        <dbReference type="Rhea" id="RHEA:16185"/>
        <dbReference type="ChEBI" id="CHEBI:15377"/>
        <dbReference type="ChEBI" id="CHEBI:15378"/>
        <dbReference type="ChEBI" id="CHEBI:17478"/>
        <dbReference type="ChEBI" id="CHEBI:29067"/>
        <dbReference type="ChEBI" id="CHEBI:57540"/>
        <dbReference type="ChEBI" id="CHEBI:57945"/>
        <dbReference type="EC" id="1.2.1.3"/>
    </reaction>
</comment>
<dbReference type="Proteomes" id="UP000077069">
    <property type="component" value="Unassembled WGS sequence"/>
</dbReference>
<organism evidence="5 6">
    <name type="scientific">Paraphaeosphaeria sporulosa</name>
    <dbReference type="NCBI Taxonomy" id="1460663"/>
    <lineage>
        <taxon>Eukaryota</taxon>
        <taxon>Fungi</taxon>
        <taxon>Dikarya</taxon>
        <taxon>Ascomycota</taxon>
        <taxon>Pezizomycotina</taxon>
        <taxon>Dothideomycetes</taxon>
        <taxon>Pleosporomycetidae</taxon>
        <taxon>Pleosporales</taxon>
        <taxon>Massarineae</taxon>
        <taxon>Didymosphaeriaceae</taxon>
        <taxon>Paraphaeosphaeria</taxon>
    </lineage>
</organism>
<dbReference type="InParanoid" id="A0A177CFP6"/>
<evidence type="ECO:0000256" key="2">
    <source>
        <dbReference type="ARBA" id="ARBA00024226"/>
    </source>
</evidence>
<evidence type="ECO:0000313" key="6">
    <source>
        <dbReference type="Proteomes" id="UP000077069"/>
    </source>
</evidence>
<comment type="similarity">
    <text evidence="1">Belongs to the aldehyde dehydrogenase family.</text>
</comment>
<feature type="domain" description="Aldehyde dehydrogenase" evidence="4">
    <location>
        <begin position="152"/>
        <end position="191"/>
    </location>
</feature>
<name>A0A177CFP6_9PLEO</name>
<dbReference type="GeneID" id="28764363"/>
<feature type="domain" description="Aldehyde dehydrogenase" evidence="4">
    <location>
        <begin position="10"/>
        <end position="150"/>
    </location>
</feature>
<dbReference type="InterPro" id="IPR016162">
    <property type="entry name" value="Ald_DH_N"/>
</dbReference>
<dbReference type="Gene3D" id="3.40.605.10">
    <property type="entry name" value="Aldehyde Dehydrogenase, Chain A, domain 1"/>
    <property type="match status" value="1"/>
</dbReference>
<dbReference type="STRING" id="1460663.A0A177CFP6"/>
<protein>
    <recommendedName>
        <fullName evidence="2">aldehyde dehydrogenase (NAD(+))</fullName>
        <ecNumber evidence="2">1.2.1.3</ecNumber>
    </recommendedName>
</protein>
<dbReference type="SUPFAM" id="SSF53720">
    <property type="entry name" value="ALDH-like"/>
    <property type="match status" value="1"/>
</dbReference>
<proteinExistence type="inferred from homology"/>
<dbReference type="Gene3D" id="3.40.309.10">
    <property type="entry name" value="Aldehyde Dehydrogenase, Chain A, domain 2"/>
    <property type="match status" value="2"/>
</dbReference>